<sequence length="145" mass="15059">MNRVTVDAEVLFVRLLEQALPGASVQASADVGDIDALPLVIVTAGNGAMVSNGAAGLAWEWQIDVSIICDGDSERSSRDNASALADRTYAAMHGFHDSGASIPGIGAVTYMEDVSMPSRTTTTVLNAGGLSQYDGTFSAIVRHSN</sequence>
<proteinExistence type="predicted"/>
<evidence type="ECO:0000313" key="2">
    <source>
        <dbReference type="Proteomes" id="UP001185069"/>
    </source>
</evidence>
<name>A0ABU1JEP3_9MICC</name>
<gene>
    <name evidence="1" type="ORF">JOE69_002833</name>
</gene>
<keyword evidence="2" id="KW-1185">Reference proteome</keyword>
<dbReference type="EMBL" id="JAVDQF010000001">
    <property type="protein sequence ID" value="MDR6270595.1"/>
    <property type="molecule type" value="Genomic_DNA"/>
</dbReference>
<evidence type="ECO:0000313" key="1">
    <source>
        <dbReference type="EMBL" id="MDR6270595.1"/>
    </source>
</evidence>
<protein>
    <submittedName>
        <fullName evidence="1">Uncharacterized protein</fullName>
    </submittedName>
</protein>
<dbReference type="RefSeq" id="WP_309799767.1">
    <property type="nucleotide sequence ID" value="NZ_BAAAHY010000012.1"/>
</dbReference>
<organism evidence="1 2">
    <name type="scientific">Arthrobacter russicus</name>
    <dbReference type="NCBI Taxonomy" id="172040"/>
    <lineage>
        <taxon>Bacteria</taxon>
        <taxon>Bacillati</taxon>
        <taxon>Actinomycetota</taxon>
        <taxon>Actinomycetes</taxon>
        <taxon>Micrococcales</taxon>
        <taxon>Micrococcaceae</taxon>
        <taxon>Arthrobacter</taxon>
    </lineage>
</organism>
<accession>A0ABU1JEP3</accession>
<comment type="caution">
    <text evidence="1">The sequence shown here is derived from an EMBL/GenBank/DDBJ whole genome shotgun (WGS) entry which is preliminary data.</text>
</comment>
<dbReference type="Proteomes" id="UP001185069">
    <property type="component" value="Unassembled WGS sequence"/>
</dbReference>
<reference evidence="1 2" key="1">
    <citation type="submission" date="2023-07" db="EMBL/GenBank/DDBJ databases">
        <title>Sequencing the genomes of 1000 actinobacteria strains.</title>
        <authorList>
            <person name="Klenk H.-P."/>
        </authorList>
    </citation>
    <scope>NUCLEOTIDE SEQUENCE [LARGE SCALE GENOMIC DNA]</scope>
    <source>
        <strain evidence="1 2">DSM 14555</strain>
    </source>
</reference>